<sequence>MAGVKDLFNRPSGADTQISIAHKTKDLLIYGEAVLTIVTPIAIGLLPPETAPTIIKAYAIQLIAASLLAFGFLESRLNRLQELRSERKTN</sequence>
<evidence type="ECO:0000256" key="1">
    <source>
        <dbReference type="SAM" id="Phobius"/>
    </source>
</evidence>
<dbReference type="EMBL" id="LCNV01000013">
    <property type="protein sequence ID" value="KKU64063.1"/>
    <property type="molecule type" value="Genomic_DNA"/>
</dbReference>
<evidence type="ECO:0000313" key="2">
    <source>
        <dbReference type="EMBL" id="KKU64063.1"/>
    </source>
</evidence>
<dbReference type="AlphaFoldDB" id="A0A0G1UD59"/>
<comment type="caution">
    <text evidence="2">The sequence shown here is derived from an EMBL/GenBank/DDBJ whole genome shotgun (WGS) entry which is preliminary data.</text>
</comment>
<keyword evidence="1" id="KW-0812">Transmembrane</keyword>
<protein>
    <submittedName>
        <fullName evidence="2">Uncharacterized protein</fullName>
    </submittedName>
</protein>
<organism evidence="2 3">
    <name type="scientific">Candidatus Amesbacteria bacterium GW2011_GWA1_47_16</name>
    <dbReference type="NCBI Taxonomy" id="1618353"/>
    <lineage>
        <taxon>Bacteria</taxon>
        <taxon>Candidatus Amesiibacteriota</taxon>
    </lineage>
</organism>
<keyword evidence="1" id="KW-1133">Transmembrane helix</keyword>
<name>A0A0G1UD59_9BACT</name>
<proteinExistence type="predicted"/>
<keyword evidence="1" id="KW-0472">Membrane</keyword>
<evidence type="ECO:0000313" key="3">
    <source>
        <dbReference type="Proteomes" id="UP000034364"/>
    </source>
</evidence>
<gene>
    <name evidence="2" type="ORF">UX87_C0013G0015</name>
</gene>
<feature type="transmembrane region" description="Helical" evidence="1">
    <location>
        <begin position="58"/>
        <end position="77"/>
    </location>
</feature>
<accession>A0A0G1UD59</accession>
<reference evidence="2 3" key="1">
    <citation type="journal article" date="2015" name="Nature">
        <title>rRNA introns, odd ribosomes, and small enigmatic genomes across a large radiation of phyla.</title>
        <authorList>
            <person name="Brown C.T."/>
            <person name="Hug L.A."/>
            <person name="Thomas B.C."/>
            <person name="Sharon I."/>
            <person name="Castelle C.J."/>
            <person name="Singh A."/>
            <person name="Wilkins M.J."/>
            <person name="Williams K.H."/>
            <person name="Banfield J.F."/>
        </authorList>
    </citation>
    <scope>NUCLEOTIDE SEQUENCE [LARGE SCALE GENOMIC DNA]</scope>
</reference>
<dbReference type="Proteomes" id="UP000034364">
    <property type="component" value="Unassembled WGS sequence"/>
</dbReference>
<feature type="transmembrane region" description="Helical" evidence="1">
    <location>
        <begin position="27"/>
        <end position="46"/>
    </location>
</feature>